<name>H0EG84_GLAL7</name>
<evidence type="ECO:0000313" key="7">
    <source>
        <dbReference type="EMBL" id="EHL02419.1"/>
    </source>
</evidence>
<keyword evidence="4" id="KW-0804">Transcription</keyword>
<comment type="caution">
    <text evidence="7">The sequence shown here is derived from an EMBL/GenBank/DDBJ whole genome shotgun (WGS) entry which is preliminary data.</text>
</comment>
<organism evidence="7 8">
    <name type="scientific">Glarea lozoyensis (strain ATCC 74030 / MF5533)</name>
    <dbReference type="NCBI Taxonomy" id="1104152"/>
    <lineage>
        <taxon>Eukaryota</taxon>
        <taxon>Fungi</taxon>
        <taxon>Dikarya</taxon>
        <taxon>Ascomycota</taxon>
        <taxon>Pezizomycotina</taxon>
        <taxon>Leotiomycetes</taxon>
        <taxon>Helotiales</taxon>
        <taxon>Helotiaceae</taxon>
        <taxon>Glarea</taxon>
    </lineage>
</organism>
<keyword evidence="2" id="KW-0479">Metal-binding</keyword>
<dbReference type="EMBL" id="AGUE01000023">
    <property type="protein sequence ID" value="EHL02419.1"/>
    <property type="molecule type" value="Genomic_DNA"/>
</dbReference>
<evidence type="ECO:0000256" key="6">
    <source>
        <dbReference type="SAM" id="MobiDB-lite"/>
    </source>
</evidence>
<evidence type="ECO:0000256" key="4">
    <source>
        <dbReference type="ARBA" id="ARBA00023163"/>
    </source>
</evidence>
<dbReference type="OrthoDB" id="5600212at2759"/>
<dbReference type="InParanoid" id="H0EG84"/>
<comment type="subcellular location">
    <subcellularLocation>
        <location evidence="1">Nucleus</location>
    </subcellularLocation>
</comment>
<keyword evidence="5" id="KW-0539">Nucleus</keyword>
<reference evidence="7 8" key="1">
    <citation type="journal article" date="2012" name="Eukaryot. Cell">
        <title>Genome sequence of the fungus Glarea lozoyensis: the first genome sequence of a species from the Helotiaceae family.</title>
        <authorList>
            <person name="Youssar L."/>
            <person name="Gruening B.A."/>
            <person name="Erxleben A."/>
            <person name="Guenther S."/>
            <person name="Huettel W."/>
        </authorList>
    </citation>
    <scope>NUCLEOTIDE SEQUENCE [LARGE SCALE GENOMIC DNA]</scope>
    <source>
        <strain evidence="8">ATCC 74030 / MF5533</strain>
    </source>
</reference>
<dbReference type="CDD" id="cd12148">
    <property type="entry name" value="fungal_TF_MHR"/>
    <property type="match status" value="1"/>
</dbReference>
<feature type="compositionally biased region" description="Polar residues" evidence="6">
    <location>
        <begin position="481"/>
        <end position="505"/>
    </location>
</feature>
<evidence type="ECO:0000313" key="8">
    <source>
        <dbReference type="Proteomes" id="UP000005446"/>
    </source>
</evidence>
<protein>
    <recommendedName>
        <fullName evidence="9">Transcription factor domain-containing protein</fullName>
    </recommendedName>
</protein>
<dbReference type="InterPro" id="IPR050815">
    <property type="entry name" value="TF_fung"/>
</dbReference>
<dbReference type="Proteomes" id="UP000005446">
    <property type="component" value="Unassembled WGS sequence"/>
</dbReference>
<dbReference type="GO" id="GO:0005634">
    <property type="term" value="C:nucleus"/>
    <property type="evidence" value="ECO:0007669"/>
    <property type="project" value="UniProtKB-SubCell"/>
</dbReference>
<proteinExistence type="predicted"/>
<evidence type="ECO:0000256" key="1">
    <source>
        <dbReference type="ARBA" id="ARBA00004123"/>
    </source>
</evidence>
<dbReference type="GO" id="GO:0046872">
    <property type="term" value="F:metal ion binding"/>
    <property type="evidence" value="ECO:0007669"/>
    <property type="project" value="UniProtKB-KW"/>
</dbReference>
<evidence type="ECO:0000256" key="3">
    <source>
        <dbReference type="ARBA" id="ARBA00023015"/>
    </source>
</evidence>
<accession>H0EG84</accession>
<evidence type="ECO:0000256" key="2">
    <source>
        <dbReference type="ARBA" id="ARBA00022723"/>
    </source>
</evidence>
<keyword evidence="8" id="KW-1185">Reference proteome</keyword>
<dbReference type="HOGENOM" id="CLU_489197_0_0_1"/>
<evidence type="ECO:0008006" key="9">
    <source>
        <dbReference type="Google" id="ProtNLM"/>
    </source>
</evidence>
<evidence type="ECO:0000256" key="5">
    <source>
        <dbReference type="ARBA" id="ARBA00023242"/>
    </source>
</evidence>
<dbReference type="GO" id="GO:0000981">
    <property type="term" value="F:DNA-binding transcription factor activity, RNA polymerase II-specific"/>
    <property type="evidence" value="ECO:0007669"/>
    <property type="project" value="InterPro"/>
</dbReference>
<dbReference type="PANTHER" id="PTHR47338">
    <property type="entry name" value="ZN(II)2CYS6 TRANSCRIPTION FACTOR (EUROFUNG)-RELATED"/>
    <property type="match status" value="1"/>
</dbReference>
<feature type="region of interest" description="Disordered" evidence="6">
    <location>
        <begin position="481"/>
        <end position="510"/>
    </location>
</feature>
<gene>
    <name evidence="7" type="ORF">M7I_1494</name>
</gene>
<dbReference type="PANTHER" id="PTHR47338:SF10">
    <property type="entry name" value="TRANSCRIPTION FACTOR DOMAIN-CONTAINING PROTEIN-RELATED"/>
    <property type="match status" value="1"/>
</dbReference>
<dbReference type="AlphaFoldDB" id="H0EG84"/>
<keyword evidence="3" id="KW-0805">Transcription regulation</keyword>
<sequence length="557" mass="62396">MNMSMGIDDSTFTWEMIGLGLEEPLPPQETIDELHTIYFDKIHPSLPMIHKYRYLAAMNLAPSQRPPVALRYIMWALAASVVEKFFDLKDHFYQRSRKYVESDSLKGHGEHMISVANAQTHVLLASYEFKMMYFPRAWISTGTAIRLCQIVFHLLGTGQNARRDEEPFGWRSAKIDMRDILSDLPSSDEAFDMSKAETTQSLAQAMDPNGASNLSPFAGIVLMACLFGRNLIHLHRPDDDDRDHDLNGEFWKRHRNMDNILLNTSLSLPSNLKLPNGLNNPNIVFTNMNIHTSTICLHQAAIYKADKNRLPSSISAESKIRCINAANEIASVMRMVSHMDLSTYLKSRPEDSQIGDSLRFLLSAMNALKRKNPLTESFLVQLDVDLEGLGMRNPKYKTVFAYGEDNAGMAGCKPKPGAGFNGLPQQPRNECTYMRLPEEIQEEAPTVAGPVASSSNNQNSSEGWDSTYVKSRQICKWLARNKSSSSPIKRPQSGTGMTPENTYNVPETPGRQFDVPGWENISHNQTTGLTPVGEGVFRQLMGLGPMDPMDIGWEGQS</sequence>